<reference evidence="14 15" key="1">
    <citation type="journal article" date="2016" name="Nat. Commun.">
        <title>Thousands of microbial genomes shed light on interconnected biogeochemical processes in an aquifer system.</title>
        <authorList>
            <person name="Anantharaman K."/>
            <person name="Brown C.T."/>
            <person name="Hug L.A."/>
            <person name="Sharon I."/>
            <person name="Castelle C.J."/>
            <person name="Probst A.J."/>
            <person name="Thomas B.C."/>
            <person name="Singh A."/>
            <person name="Wilkins M.J."/>
            <person name="Karaoz U."/>
            <person name="Brodie E.L."/>
            <person name="Williams K.H."/>
            <person name="Hubbard S.S."/>
            <person name="Banfield J.F."/>
        </authorList>
    </citation>
    <scope>NUCLEOTIDE SEQUENCE [LARGE SCALE GENOMIC DNA]</scope>
</reference>
<dbReference type="PANTHER" id="PTHR42753">
    <property type="entry name" value="MITOCHONDRIAL RIBOSOME PROTEIN L39/PROLYL-TRNA LIGASE FAMILY MEMBER"/>
    <property type="match status" value="1"/>
</dbReference>
<dbReference type="EC" id="6.1.1.15" evidence="3 12"/>
<dbReference type="Pfam" id="PF04073">
    <property type="entry name" value="tRNA_edit"/>
    <property type="match status" value="1"/>
</dbReference>
<dbReference type="InterPro" id="IPR044140">
    <property type="entry name" value="ProRS_anticodon_short"/>
</dbReference>
<evidence type="ECO:0000256" key="9">
    <source>
        <dbReference type="ARBA" id="ARBA00022917"/>
    </source>
</evidence>
<dbReference type="InterPro" id="IPR002316">
    <property type="entry name" value="Pro-tRNA-ligase_IIa"/>
</dbReference>
<dbReference type="CDD" id="cd00861">
    <property type="entry name" value="ProRS_anticodon_short"/>
    <property type="match status" value="1"/>
</dbReference>
<keyword evidence="6 14" id="KW-0436">Ligase</keyword>
<dbReference type="GO" id="GO:0002161">
    <property type="term" value="F:aminoacyl-tRNA deacylase activity"/>
    <property type="evidence" value="ECO:0007669"/>
    <property type="project" value="InterPro"/>
</dbReference>
<name>A0A1F5JE56_9BACT</name>
<dbReference type="PRINTS" id="PR01046">
    <property type="entry name" value="TRNASYNTHPRO"/>
</dbReference>
<dbReference type="Gene3D" id="3.30.930.10">
    <property type="entry name" value="Bira Bifunctional Protein, Domain 2"/>
    <property type="match status" value="2"/>
</dbReference>
<dbReference type="InterPro" id="IPR006195">
    <property type="entry name" value="aa-tRNA-synth_II"/>
</dbReference>
<feature type="domain" description="Aminoacyl-transfer RNA synthetases class-II family profile" evidence="13">
    <location>
        <begin position="46"/>
        <end position="473"/>
    </location>
</feature>
<keyword evidence="8" id="KW-0067">ATP-binding</keyword>
<dbReference type="InterPro" id="IPR036754">
    <property type="entry name" value="YbaK/aa-tRNA-synt-asso_dom_sf"/>
</dbReference>
<dbReference type="SUPFAM" id="SSF55681">
    <property type="entry name" value="Class II aaRS and biotin synthetases"/>
    <property type="match status" value="1"/>
</dbReference>
<dbReference type="InterPro" id="IPR004500">
    <property type="entry name" value="Pro-tRNA-synth_IIa_bac-type"/>
</dbReference>
<evidence type="ECO:0000313" key="14">
    <source>
        <dbReference type="EMBL" id="OGE26770.1"/>
    </source>
</evidence>
<dbReference type="CDD" id="cd04334">
    <property type="entry name" value="ProRS-INS"/>
    <property type="match status" value="1"/>
</dbReference>
<evidence type="ECO:0000256" key="7">
    <source>
        <dbReference type="ARBA" id="ARBA00022741"/>
    </source>
</evidence>
<evidence type="ECO:0000256" key="3">
    <source>
        <dbReference type="ARBA" id="ARBA00012831"/>
    </source>
</evidence>
<keyword evidence="7" id="KW-0547">Nucleotide-binding</keyword>
<sequence length="571" mass="65022">MKYSKLFPKTIKQTPSDATLVSHQLLYRAGFIRESAAGRYYMLPLGMRVQQKIQKIIKEDMDKAGGQEMITPVLHPKALWAETNRTASVGFELMTIKDRSEMEFVLGGTAEEMFVDLMRKFQISYKDLPLNLYQFSTKFRDELRARGGLLRVREFLMKDAYSFDVSEEEFKVTYKLMEETYKEIFDRVGLKTLKVAADNGYIGGEYCHEFVVESEIGESKFFVNPDNSYCAHEDIAQFIPAKKNIMEEEKPLQEVDAVRGTTMEDGVKLHNMPLWQQIKDVLFIDEKGRFILAIIRGDFDVNEVKLLHAIQAYQLRYATEEEIRNKIHSEPGFISPVGIKDIVGKDVELLIVADESLHTIKNAYGGANKKHKDLLNMNLGRDYKPDITADIALTKEGYMAADGSGPLKAKRGIEVGNIFQLGFYYSSKMKGADFIDKNGKPQPYYMGCYGIGLGRTLAAIVEVFHDDKGIIWPEAVAPYSVHLVGLDLADEQVREEAEKVYKLLQAEGIEVLFDDREEVSAGSKFADTDLIGIPFRVVISKKTKERLEVKRRSEKETSFLDLQDFLKEVKN</sequence>
<dbReference type="Gene3D" id="3.40.50.800">
    <property type="entry name" value="Anticodon-binding domain"/>
    <property type="match status" value="1"/>
</dbReference>
<evidence type="ECO:0000256" key="11">
    <source>
        <dbReference type="ARBA" id="ARBA00047671"/>
    </source>
</evidence>
<keyword evidence="10" id="KW-0030">Aminoacyl-tRNA synthetase</keyword>
<evidence type="ECO:0000256" key="8">
    <source>
        <dbReference type="ARBA" id="ARBA00022840"/>
    </source>
</evidence>
<dbReference type="NCBIfam" id="TIGR00409">
    <property type="entry name" value="proS_fam_II"/>
    <property type="match status" value="1"/>
</dbReference>
<dbReference type="InterPro" id="IPR004154">
    <property type="entry name" value="Anticodon-bd"/>
</dbReference>
<proteinExistence type="predicted"/>
<evidence type="ECO:0000256" key="1">
    <source>
        <dbReference type="ARBA" id="ARBA00004496"/>
    </source>
</evidence>
<evidence type="ECO:0000256" key="10">
    <source>
        <dbReference type="ARBA" id="ARBA00023146"/>
    </source>
</evidence>
<dbReference type="InterPro" id="IPR002314">
    <property type="entry name" value="aa-tRNA-synt_IIb"/>
</dbReference>
<keyword evidence="5" id="KW-0963">Cytoplasm</keyword>
<evidence type="ECO:0000256" key="6">
    <source>
        <dbReference type="ARBA" id="ARBA00022598"/>
    </source>
</evidence>
<dbReference type="AlphaFoldDB" id="A0A1F5JE56"/>
<evidence type="ECO:0000259" key="13">
    <source>
        <dbReference type="PROSITE" id="PS50862"/>
    </source>
</evidence>
<organism evidence="14 15">
    <name type="scientific">Candidatus Daviesbacteria bacterium RIFCSPHIGHO2_02_FULL_39_12</name>
    <dbReference type="NCBI Taxonomy" id="1797770"/>
    <lineage>
        <taxon>Bacteria</taxon>
        <taxon>Candidatus Daviesiibacteriota</taxon>
    </lineage>
</organism>
<dbReference type="GO" id="GO:0004827">
    <property type="term" value="F:proline-tRNA ligase activity"/>
    <property type="evidence" value="ECO:0007669"/>
    <property type="project" value="UniProtKB-UniRule"/>
</dbReference>
<dbReference type="SUPFAM" id="SSF55826">
    <property type="entry name" value="YbaK/ProRS associated domain"/>
    <property type="match status" value="1"/>
</dbReference>
<protein>
    <recommendedName>
        <fullName evidence="4 12">Proline--tRNA ligase</fullName>
        <ecNumber evidence="3 12">6.1.1.15</ecNumber>
    </recommendedName>
</protein>
<dbReference type="Pfam" id="PF03129">
    <property type="entry name" value="HGTP_anticodon"/>
    <property type="match status" value="1"/>
</dbReference>
<dbReference type="InterPro" id="IPR045864">
    <property type="entry name" value="aa-tRNA-synth_II/BPL/LPL"/>
</dbReference>
<dbReference type="Pfam" id="PF00587">
    <property type="entry name" value="tRNA-synt_2b"/>
    <property type="match status" value="1"/>
</dbReference>
<dbReference type="NCBIfam" id="NF006625">
    <property type="entry name" value="PRK09194.1"/>
    <property type="match status" value="1"/>
</dbReference>
<dbReference type="GO" id="GO:0005829">
    <property type="term" value="C:cytosol"/>
    <property type="evidence" value="ECO:0007669"/>
    <property type="project" value="TreeGrafter"/>
</dbReference>
<dbReference type="GO" id="GO:0006433">
    <property type="term" value="P:prolyl-tRNA aminoacylation"/>
    <property type="evidence" value="ECO:0007669"/>
    <property type="project" value="UniProtKB-UniRule"/>
</dbReference>
<dbReference type="PROSITE" id="PS50862">
    <property type="entry name" value="AA_TRNA_LIGASE_II"/>
    <property type="match status" value="1"/>
</dbReference>
<evidence type="ECO:0000256" key="4">
    <source>
        <dbReference type="ARBA" id="ARBA00019110"/>
    </source>
</evidence>
<dbReference type="Proteomes" id="UP000177042">
    <property type="component" value="Unassembled WGS sequence"/>
</dbReference>
<dbReference type="SUPFAM" id="SSF52954">
    <property type="entry name" value="Class II aaRS ABD-related"/>
    <property type="match status" value="1"/>
</dbReference>
<evidence type="ECO:0000313" key="15">
    <source>
        <dbReference type="Proteomes" id="UP000177042"/>
    </source>
</evidence>
<dbReference type="InterPro" id="IPR007214">
    <property type="entry name" value="YbaK/aa-tRNA-synth-assoc-dom"/>
</dbReference>
<comment type="caution">
    <text evidence="14">The sequence shown here is derived from an EMBL/GenBank/DDBJ whole genome shotgun (WGS) entry which is preliminary data.</text>
</comment>
<keyword evidence="9" id="KW-0648">Protein biosynthesis</keyword>
<evidence type="ECO:0000256" key="2">
    <source>
        <dbReference type="ARBA" id="ARBA00011738"/>
    </source>
</evidence>
<gene>
    <name evidence="14" type="ORF">A3C26_03195</name>
</gene>
<comment type="subunit">
    <text evidence="2">Homodimer.</text>
</comment>
<comment type="catalytic activity">
    <reaction evidence="11">
        <text>tRNA(Pro) + L-proline + ATP = L-prolyl-tRNA(Pro) + AMP + diphosphate</text>
        <dbReference type="Rhea" id="RHEA:14305"/>
        <dbReference type="Rhea" id="RHEA-COMP:9700"/>
        <dbReference type="Rhea" id="RHEA-COMP:9702"/>
        <dbReference type="ChEBI" id="CHEBI:30616"/>
        <dbReference type="ChEBI" id="CHEBI:33019"/>
        <dbReference type="ChEBI" id="CHEBI:60039"/>
        <dbReference type="ChEBI" id="CHEBI:78442"/>
        <dbReference type="ChEBI" id="CHEBI:78532"/>
        <dbReference type="ChEBI" id="CHEBI:456215"/>
        <dbReference type="EC" id="6.1.1.15"/>
    </reaction>
</comment>
<evidence type="ECO:0000256" key="12">
    <source>
        <dbReference type="NCBIfam" id="TIGR00409"/>
    </source>
</evidence>
<accession>A0A1F5JE56</accession>
<evidence type="ECO:0000256" key="5">
    <source>
        <dbReference type="ARBA" id="ARBA00022490"/>
    </source>
</evidence>
<dbReference type="InterPro" id="IPR036621">
    <property type="entry name" value="Anticodon-bd_dom_sf"/>
</dbReference>
<dbReference type="InterPro" id="IPR050062">
    <property type="entry name" value="Pro-tRNA_synthetase"/>
</dbReference>
<dbReference type="PANTHER" id="PTHR42753:SF2">
    <property type="entry name" value="PROLINE--TRNA LIGASE"/>
    <property type="match status" value="1"/>
</dbReference>
<dbReference type="EMBL" id="MFCX01000003">
    <property type="protein sequence ID" value="OGE26770.1"/>
    <property type="molecule type" value="Genomic_DNA"/>
</dbReference>
<dbReference type="GO" id="GO:0005524">
    <property type="term" value="F:ATP binding"/>
    <property type="evidence" value="ECO:0007669"/>
    <property type="project" value="UniProtKB-KW"/>
</dbReference>
<comment type="subcellular location">
    <subcellularLocation>
        <location evidence="1">Cytoplasm</location>
    </subcellularLocation>
</comment>